<feature type="domain" description="Proteasome activator Blm10 N-terminal" evidence="12">
    <location>
        <begin position="13"/>
        <end position="58"/>
    </location>
</feature>
<feature type="compositionally biased region" description="Basic and acidic residues" evidence="9">
    <location>
        <begin position="910"/>
        <end position="920"/>
    </location>
</feature>
<keyword evidence="8" id="KW-0539">Nucleus</keyword>
<dbReference type="GO" id="GO:0005829">
    <property type="term" value="C:cytosol"/>
    <property type="evidence" value="ECO:0007669"/>
    <property type="project" value="TreeGrafter"/>
</dbReference>
<proteinExistence type="inferred from homology"/>
<dbReference type="EMBL" id="MU005979">
    <property type="protein sequence ID" value="KAF2860630.1"/>
    <property type="molecule type" value="Genomic_DNA"/>
</dbReference>
<keyword evidence="15" id="KW-1185">Reference proteome</keyword>
<dbReference type="Pfam" id="PF16547">
    <property type="entry name" value="BLM10_N"/>
    <property type="match status" value="1"/>
</dbReference>
<evidence type="ECO:0000256" key="1">
    <source>
        <dbReference type="ARBA" id="ARBA00004123"/>
    </source>
</evidence>
<dbReference type="GO" id="GO:0005634">
    <property type="term" value="C:nucleus"/>
    <property type="evidence" value="ECO:0007669"/>
    <property type="project" value="UniProtKB-SubCell"/>
</dbReference>
<gene>
    <name evidence="14" type="ORF">K470DRAFT_216576</name>
</gene>
<evidence type="ECO:0000313" key="14">
    <source>
        <dbReference type="EMBL" id="KAF2860630.1"/>
    </source>
</evidence>
<dbReference type="InterPro" id="IPR021843">
    <property type="entry name" value="PSME4_C"/>
</dbReference>
<evidence type="ECO:0000256" key="5">
    <source>
        <dbReference type="ARBA" id="ARBA00022737"/>
    </source>
</evidence>
<dbReference type="GO" id="GO:0016504">
    <property type="term" value="F:peptidase activator activity"/>
    <property type="evidence" value="ECO:0007669"/>
    <property type="project" value="InterPro"/>
</dbReference>
<dbReference type="OrthoDB" id="17907at2759"/>
<evidence type="ECO:0000313" key="15">
    <source>
        <dbReference type="Proteomes" id="UP000799421"/>
    </source>
</evidence>
<accession>A0A6A7BZF9</accession>
<evidence type="ECO:0000256" key="2">
    <source>
        <dbReference type="ARBA" id="ARBA00004496"/>
    </source>
</evidence>
<protein>
    <recommendedName>
        <fullName evidence="16">Proteasome activator subunit 4</fullName>
    </recommendedName>
</protein>
<feature type="domain" description="Proteasome activator complex subunit 4 C-terminal" evidence="10">
    <location>
        <begin position="1874"/>
        <end position="1961"/>
    </location>
</feature>
<comment type="similarity">
    <text evidence="3">Belongs to the BLM10 family.</text>
</comment>
<evidence type="ECO:0000259" key="11">
    <source>
        <dbReference type="Pfam" id="PF16507"/>
    </source>
</evidence>
<name>A0A6A7BZF9_9PEZI</name>
<evidence type="ECO:0000259" key="13">
    <source>
        <dbReference type="Pfam" id="PF23096"/>
    </source>
</evidence>
<keyword evidence="7" id="KW-0234">DNA repair</keyword>
<evidence type="ECO:0000256" key="3">
    <source>
        <dbReference type="ARBA" id="ARBA00005739"/>
    </source>
</evidence>
<evidence type="ECO:0000256" key="4">
    <source>
        <dbReference type="ARBA" id="ARBA00022490"/>
    </source>
</evidence>
<evidence type="ECO:0000256" key="7">
    <source>
        <dbReference type="ARBA" id="ARBA00023204"/>
    </source>
</evidence>
<dbReference type="InterPro" id="IPR055455">
    <property type="entry name" value="HEAT_PSME4"/>
</dbReference>
<dbReference type="GO" id="GO:0070628">
    <property type="term" value="F:proteasome binding"/>
    <property type="evidence" value="ECO:0007669"/>
    <property type="project" value="InterPro"/>
</dbReference>
<evidence type="ECO:0000256" key="6">
    <source>
        <dbReference type="ARBA" id="ARBA00022763"/>
    </source>
</evidence>
<reference evidence="14" key="1">
    <citation type="journal article" date="2020" name="Stud. Mycol.">
        <title>101 Dothideomycetes genomes: a test case for predicting lifestyles and emergence of pathogens.</title>
        <authorList>
            <person name="Haridas S."/>
            <person name="Albert R."/>
            <person name="Binder M."/>
            <person name="Bloem J."/>
            <person name="Labutti K."/>
            <person name="Salamov A."/>
            <person name="Andreopoulos B."/>
            <person name="Baker S."/>
            <person name="Barry K."/>
            <person name="Bills G."/>
            <person name="Bluhm B."/>
            <person name="Cannon C."/>
            <person name="Castanera R."/>
            <person name="Culley D."/>
            <person name="Daum C."/>
            <person name="Ezra D."/>
            <person name="Gonzalez J."/>
            <person name="Henrissat B."/>
            <person name="Kuo A."/>
            <person name="Liang C."/>
            <person name="Lipzen A."/>
            <person name="Lutzoni F."/>
            <person name="Magnuson J."/>
            <person name="Mondo S."/>
            <person name="Nolan M."/>
            <person name="Ohm R."/>
            <person name="Pangilinan J."/>
            <person name="Park H.-J."/>
            <person name="Ramirez L."/>
            <person name="Alfaro M."/>
            <person name="Sun H."/>
            <person name="Tritt A."/>
            <person name="Yoshinaga Y."/>
            <person name="Zwiers L.-H."/>
            <person name="Turgeon B."/>
            <person name="Goodwin S."/>
            <person name="Spatafora J."/>
            <person name="Crous P."/>
            <person name="Grigoriev I."/>
        </authorList>
    </citation>
    <scope>NUCLEOTIDE SEQUENCE</scope>
    <source>
        <strain evidence="14">CBS 480.64</strain>
    </source>
</reference>
<dbReference type="Proteomes" id="UP000799421">
    <property type="component" value="Unassembled WGS sequence"/>
</dbReference>
<dbReference type="Pfam" id="PF16507">
    <property type="entry name" value="HEAT_PSME4_mid"/>
    <property type="match status" value="1"/>
</dbReference>
<dbReference type="GO" id="GO:0010499">
    <property type="term" value="P:proteasomal ubiquitin-independent protein catabolic process"/>
    <property type="evidence" value="ECO:0007669"/>
    <property type="project" value="TreeGrafter"/>
</dbReference>
<dbReference type="PANTHER" id="PTHR32170:SF3">
    <property type="entry name" value="PROTEASOME ACTIVATOR COMPLEX SUBUNIT 4"/>
    <property type="match status" value="1"/>
</dbReference>
<dbReference type="InterPro" id="IPR016024">
    <property type="entry name" value="ARM-type_fold"/>
</dbReference>
<feature type="domain" description="Proteasome activator Blm10 middle HEAT repeats region" evidence="11">
    <location>
        <begin position="349"/>
        <end position="892"/>
    </location>
</feature>
<evidence type="ECO:0000259" key="10">
    <source>
        <dbReference type="Pfam" id="PF11919"/>
    </source>
</evidence>
<evidence type="ECO:0000256" key="8">
    <source>
        <dbReference type="ARBA" id="ARBA00023242"/>
    </source>
</evidence>
<keyword evidence="6" id="KW-0227">DNA damage</keyword>
<organism evidence="14 15">
    <name type="scientific">Piedraia hortae CBS 480.64</name>
    <dbReference type="NCBI Taxonomy" id="1314780"/>
    <lineage>
        <taxon>Eukaryota</taxon>
        <taxon>Fungi</taxon>
        <taxon>Dikarya</taxon>
        <taxon>Ascomycota</taxon>
        <taxon>Pezizomycotina</taxon>
        <taxon>Dothideomycetes</taxon>
        <taxon>Dothideomycetidae</taxon>
        <taxon>Capnodiales</taxon>
        <taxon>Piedraiaceae</taxon>
        <taxon>Piedraia</taxon>
    </lineage>
</organism>
<feature type="domain" description="Proteasome activator complex subunit 4-like HEAT repeat-like" evidence="13">
    <location>
        <begin position="1361"/>
        <end position="1570"/>
    </location>
</feature>
<sequence length="1961" mass="222047">MATVAGRDDIGRLGRTRPRVFPYTKYLPYETETREKREADVDEMLKHLYIDVAAGDFVSASHWTKEIRRWISLKFDLTKVHRLALVKLYYDLALAPGLDVGHGEQFSSMFMSLIKRRHYLRAGKDLILDWRPLYKEFKFLALPSERSTRGTMGGRRSMRTLTKLCAYAQPFFSPREIPAILDELLPYFSMSFTEQAFAVISLLSLMLPTTAPPSDEAQIQPQYYLPTLFHLWSMVNRSCLVDTRFLDYFSRLARDCLSGDQVQVGPCGLFTVEQSQLIFTAVLRLLHIPVGQASSPYSGSVDLASGNALFVERDARKHPVCHSIARWIIMSLTPKCFEAADKQSVMHQLECLIQGVETFFHPSNYGAWTRPMAQMVFYLTDLFVMRWNREHLGDCEVPVERRLDERLRRRFVLCLRDVVFMGIYSKSGTAMQYSLSSLHCLAYLEPNLILPGALQRIYPAMQGLVEVHRTISSIRALQLLSKVISRTKGFRCHLTTLLGLALPGIDANDLDKTIHSLMFIQLVCYNIPLVDLTKTHMPKTTDSDEDDVELAPTSGAGTQLAADWVTSQVERFEQAGPNLEIDYMSELSPGEEEAILESSTAGFAEFIISLLGRVFTLLQNLPDSSRIRTGSPEENVANTLPAALGPFLASLSPELFDIALEQIAKFVSNHIVHQAKDIMAFICNSLVKISPEKALQRLLPDLMANIRTEINENGAGSSRTTGSEVLPRDRALVWHISLLSMCVVHVGKEVLAFKTELLDLIGFMQKHCKGIPLEHVSNFVHHLLLNLTMTYTTDYKAYEQFELDAGLTCDSWGRTTNPASLNVEWHVPSKEELDFAIEIFQSQVKHSLGRLNELISDKTAVTRDGVGKEWSDEMSRSLLLLKVVIAGASRLFRSDDGTVTPQSAAQGKDCSSKSGDKLGEEETDGVSELGNLDGDKIRRYVTYPAGYPLEIGSPQYDLVHRLRKDAGETLHNVHEYLTKHQEDDVPCFSALCDAYLSWFIDIGLERSSDFLDRLSTLLNVDRYPFKLSGTRKQYPRHLLVRRAYLYHFQRLRYNEHPRAASELDKKLLLDLAHSCTSLYTDIRIKAQHAAESALRSVVGVRAQIISCLLDAFENAIKTVDHPRIKGALYSLLYGANAKAIGKNWKLAPRMIRLYIQVTEEDRPSIQDIVDQTGYTIQSMTKPVQKLVIINENMLDDIWPRDSETSAPDNSKRSVARTKEDALALVGPKKDKLAKQRASVESQKSKLAAELIEEVKQSHWKKASRTAVVAIGLDYRFEHVASDGLIELIAKGVVDPHPALRAMYSTSLNAVYTTLQTRALVEHNYENYLLNKLHDPNEKTIPTERDDPEWTQRYLRTFETPETDAFIDIDHPGWLVWQESMRGYTTDSSPLEFDPVESRVRRKMGSYIDRDWLSKRFGFMKQEPRDRTSDRFRMTNVTIISYALDLISAGLTVATFEDFKELALAVYGDGSDKHQHRAMSETLGALIATSEDFELDLRQQSWDFAFPILRRIFNDHLTPDNHSYWSAFVTFIVGGKDPRRSWPLISWLANFRLDMETNAAFKERSKITLLQIVIGTNGWHFQLHRPIISDFISHLDHPYKGVRELMGSTLALMFRTRHHESHRDVQALLNSQRDASSVGTKPYTATPEFSKLIESVLERLETWRLERPTGTQTSTPYTQASKTVLLWLDSALSAYDCTVLVPFFPGSFMKQLLYMMDIKEDPELQTLAYHVFRHLPNVPHRPKEGEIFASALIKIGQESSSWHQRLRVLINIQVLYFRNLFLMSESQAKELFACVRGMLHDTQHEVRQGAAATLSGMVKCSSSDVRNAIISDLKGYCTDLLVQNPLPRPIKRNGAIRQSSGASTPTPETNKLMLTRHAAVLGLGALVQAFPYTSPPPVWLPEALTTLVSLAASDPGTVGRSVKTILSDFKKTRQDTWHVDSKSFTAEQLEHLEGVLWKSYFA</sequence>
<dbReference type="InterPro" id="IPR032430">
    <property type="entry name" value="Blm10_mid"/>
</dbReference>
<dbReference type="PANTHER" id="PTHR32170">
    <property type="entry name" value="PROTEASOME ACTIVATOR COMPLEX SUBUNIT 4"/>
    <property type="match status" value="1"/>
</dbReference>
<dbReference type="Pfam" id="PF11919">
    <property type="entry name" value="PSME4_C"/>
    <property type="match status" value="1"/>
</dbReference>
<evidence type="ECO:0008006" key="16">
    <source>
        <dbReference type="Google" id="ProtNLM"/>
    </source>
</evidence>
<dbReference type="InterPro" id="IPR035309">
    <property type="entry name" value="PSME4"/>
</dbReference>
<feature type="region of interest" description="Disordered" evidence="9">
    <location>
        <begin position="896"/>
        <end position="930"/>
    </location>
</feature>
<keyword evidence="4" id="KW-0963">Cytoplasm</keyword>
<dbReference type="Pfam" id="PF23096">
    <property type="entry name" value="HEAT_PSME4"/>
    <property type="match status" value="1"/>
</dbReference>
<dbReference type="GO" id="GO:0006281">
    <property type="term" value="P:DNA repair"/>
    <property type="evidence" value="ECO:0007669"/>
    <property type="project" value="UniProtKB-KW"/>
</dbReference>
<dbReference type="SUPFAM" id="SSF48371">
    <property type="entry name" value="ARM repeat"/>
    <property type="match status" value="1"/>
</dbReference>
<dbReference type="InterPro" id="IPR032372">
    <property type="entry name" value="Blm10_N"/>
</dbReference>
<comment type="subcellular location">
    <subcellularLocation>
        <location evidence="2">Cytoplasm</location>
    </subcellularLocation>
    <subcellularLocation>
        <location evidence="1">Nucleus</location>
    </subcellularLocation>
</comment>
<evidence type="ECO:0000256" key="9">
    <source>
        <dbReference type="SAM" id="MobiDB-lite"/>
    </source>
</evidence>
<keyword evidence="5" id="KW-0677">Repeat</keyword>
<evidence type="ECO:0000259" key="12">
    <source>
        <dbReference type="Pfam" id="PF16547"/>
    </source>
</evidence>